<accession>A0A6G1EXP8</accession>
<sequence>MKLAALCDAPRLYLRCARLAGRELAAVRLSEGWHFAGRHDAALQADLLQLLHDADQRKERWER</sequence>
<evidence type="ECO:0000313" key="2">
    <source>
        <dbReference type="Proteomes" id="UP000479710"/>
    </source>
</evidence>
<dbReference type="InterPro" id="IPR044513">
    <property type="entry name" value="BT1/2/3/4/5"/>
</dbReference>
<name>A0A6G1EXP8_9ORYZ</name>
<comment type="caution">
    <text evidence="1">The sequence shown here is derived from an EMBL/GenBank/DDBJ whole genome shotgun (WGS) entry which is preliminary data.</text>
</comment>
<dbReference type="EMBL" id="SPHZ02000002">
    <property type="protein sequence ID" value="KAF0929416.1"/>
    <property type="molecule type" value="Genomic_DNA"/>
</dbReference>
<keyword evidence="2" id="KW-1185">Reference proteome</keyword>
<gene>
    <name evidence="1" type="ORF">E2562_021429</name>
</gene>
<dbReference type="AlphaFoldDB" id="A0A6G1EXP8"/>
<dbReference type="PANTHER" id="PTHR46287:SF5">
    <property type="entry name" value="OS02G0596700 PROTEIN"/>
    <property type="match status" value="1"/>
</dbReference>
<evidence type="ECO:0000313" key="1">
    <source>
        <dbReference type="EMBL" id="KAF0929416.1"/>
    </source>
</evidence>
<dbReference type="Proteomes" id="UP000479710">
    <property type="component" value="Unassembled WGS sequence"/>
</dbReference>
<dbReference type="PANTHER" id="PTHR46287">
    <property type="entry name" value="BTB/POZ AND TAZ DOMAIN-CONTAINING PROTEIN 3-RELATED"/>
    <property type="match status" value="1"/>
</dbReference>
<protein>
    <submittedName>
        <fullName evidence="1">Uncharacterized protein</fullName>
    </submittedName>
</protein>
<proteinExistence type="predicted"/>
<reference evidence="1 2" key="1">
    <citation type="submission" date="2019-11" db="EMBL/GenBank/DDBJ databases">
        <title>Whole genome sequence of Oryza granulata.</title>
        <authorList>
            <person name="Li W."/>
        </authorList>
    </citation>
    <scope>NUCLEOTIDE SEQUENCE [LARGE SCALE GENOMIC DNA]</scope>
    <source>
        <strain evidence="2">cv. Menghai</strain>
        <tissue evidence="1">Leaf</tissue>
    </source>
</reference>
<organism evidence="1 2">
    <name type="scientific">Oryza meyeriana var. granulata</name>
    <dbReference type="NCBI Taxonomy" id="110450"/>
    <lineage>
        <taxon>Eukaryota</taxon>
        <taxon>Viridiplantae</taxon>
        <taxon>Streptophyta</taxon>
        <taxon>Embryophyta</taxon>
        <taxon>Tracheophyta</taxon>
        <taxon>Spermatophyta</taxon>
        <taxon>Magnoliopsida</taxon>
        <taxon>Liliopsida</taxon>
        <taxon>Poales</taxon>
        <taxon>Poaceae</taxon>
        <taxon>BOP clade</taxon>
        <taxon>Oryzoideae</taxon>
        <taxon>Oryzeae</taxon>
        <taxon>Oryzinae</taxon>
        <taxon>Oryza</taxon>
        <taxon>Oryza meyeriana</taxon>
    </lineage>
</organism>
<dbReference type="GO" id="GO:0005634">
    <property type="term" value="C:nucleus"/>
    <property type="evidence" value="ECO:0007669"/>
    <property type="project" value="TreeGrafter"/>
</dbReference>